<protein>
    <submittedName>
        <fullName evidence="1">Uncharacterized protein</fullName>
    </submittedName>
</protein>
<dbReference type="PANTHER" id="PTHR33975">
    <property type="entry name" value="MYELIN-ASSOCIATED OLIGODENDROCYTE BASIC PROTEIN"/>
    <property type="match status" value="1"/>
</dbReference>
<dbReference type="Pfam" id="PF07466">
    <property type="entry name" value="DUF1517"/>
    <property type="match status" value="1"/>
</dbReference>
<reference evidence="1" key="2">
    <citation type="submission" date="2023-06" db="EMBL/GenBank/DDBJ databases">
        <authorList>
            <person name="Ma L."/>
            <person name="Liu K.-W."/>
            <person name="Li Z."/>
            <person name="Hsiao Y.-Y."/>
            <person name="Qi Y."/>
            <person name="Fu T."/>
            <person name="Tang G."/>
            <person name="Zhang D."/>
            <person name="Sun W.-H."/>
            <person name="Liu D.-K."/>
            <person name="Li Y."/>
            <person name="Chen G.-Z."/>
            <person name="Liu X.-D."/>
            <person name="Liao X.-Y."/>
            <person name="Jiang Y.-T."/>
            <person name="Yu X."/>
            <person name="Hao Y."/>
            <person name="Huang J."/>
            <person name="Zhao X.-W."/>
            <person name="Ke S."/>
            <person name="Chen Y.-Y."/>
            <person name="Wu W.-L."/>
            <person name="Hsu J.-L."/>
            <person name="Lin Y.-F."/>
            <person name="Huang M.-D."/>
            <person name="Li C.-Y."/>
            <person name="Huang L."/>
            <person name="Wang Z.-W."/>
            <person name="Zhao X."/>
            <person name="Zhong W.-Y."/>
            <person name="Peng D.-H."/>
            <person name="Ahmad S."/>
            <person name="Lan S."/>
            <person name="Zhang J.-S."/>
            <person name="Tsai W.-C."/>
            <person name="Van De Peer Y."/>
            <person name="Liu Z.-J."/>
        </authorList>
    </citation>
    <scope>NUCLEOTIDE SEQUENCE</scope>
    <source>
        <strain evidence="1">SCP</strain>
        <tissue evidence="1">Leaves</tissue>
    </source>
</reference>
<gene>
    <name evidence="1" type="ORF">QJS04_geneDACA012876</name>
</gene>
<keyword evidence="2" id="KW-1185">Reference proteome</keyword>
<dbReference type="GO" id="GO:0009507">
    <property type="term" value="C:chloroplast"/>
    <property type="evidence" value="ECO:0007669"/>
    <property type="project" value="TreeGrafter"/>
</dbReference>
<dbReference type="PANTHER" id="PTHR33975:SF2">
    <property type="entry name" value="MYELIN-ASSOCIATED OLIGODENDROCYTE BASIC PROTEIN"/>
    <property type="match status" value="1"/>
</dbReference>
<dbReference type="InterPro" id="IPR053023">
    <property type="entry name" value="FLAP_modulator"/>
</dbReference>
<comment type="caution">
    <text evidence="1">The sequence shown here is derived from an EMBL/GenBank/DDBJ whole genome shotgun (WGS) entry which is preliminary data.</text>
</comment>
<name>A0AAV9BG94_ACOGR</name>
<dbReference type="InterPro" id="IPR010903">
    <property type="entry name" value="DUF1517"/>
</dbReference>
<proteinExistence type="predicted"/>
<dbReference type="Proteomes" id="UP001179952">
    <property type="component" value="Unassembled WGS sequence"/>
</dbReference>
<evidence type="ECO:0000313" key="1">
    <source>
        <dbReference type="EMBL" id="KAK1275803.1"/>
    </source>
</evidence>
<organism evidence="1 2">
    <name type="scientific">Acorus gramineus</name>
    <name type="common">Dwarf sweet flag</name>
    <dbReference type="NCBI Taxonomy" id="55184"/>
    <lineage>
        <taxon>Eukaryota</taxon>
        <taxon>Viridiplantae</taxon>
        <taxon>Streptophyta</taxon>
        <taxon>Embryophyta</taxon>
        <taxon>Tracheophyta</taxon>
        <taxon>Spermatophyta</taxon>
        <taxon>Magnoliopsida</taxon>
        <taxon>Liliopsida</taxon>
        <taxon>Acoraceae</taxon>
        <taxon>Acorus</taxon>
    </lineage>
</organism>
<accession>A0AAV9BG94</accession>
<dbReference type="AlphaFoldDB" id="A0AAV9BG94"/>
<sequence>MPEGVDVKRSIEDGEKRFNQLSIEERRKFDEETLVNILICVEEMLIIFHVPRLWAPLPPEVHRGQSKSIYEETASPESEIAIIIEGQIKNEELKDTKEGLYHIKANTYTDVLGNGDSDNDDDCVRTVTATVTVTKIGSGRDGRLDGDTEE</sequence>
<reference evidence="1" key="1">
    <citation type="journal article" date="2023" name="Nat. Commun.">
        <title>Diploid and tetraploid genomes of Acorus and the evolution of monocots.</title>
        <authorList>
            <person name="Ma L."/>
            <person name="Liu K.W."/>
            <person name="Li Z."/>
            <person name="Hsiao Y.Y."/>
            <person name="Qi Y."/>
            <person name="Fu T."/>
            <person name="Tang G.D."/>
            <person name="Zhang D."/>
            <person name="Sun W.H."/>
            <person name="Liu D.K."/>
            <person name="Li Y."/>
            <person name="Chen G.Z."/>
            <person name="Liu X.D."/>
            <person name="Liao X.Y."/>
            <person name="Jiang Y.T."/>
            <person name="Yu X."/>
            <person name="Hao Y."/>
            <person name="Huang J."/>
            <person name="Zhao X.W."/>
            <person name="Ke S."/>
            <person name="Chen Y.Y."/>
            <person name="Wu W.L."/>
            <person name="Hsu J.L."/>
            <person name="Lin Y.F."/>
            <person name="Huang M.D."/>
            <person name="Li C.Y."/>
            <person name="Huang L."/>
            <person name="Wang Z.W."/>
            <person name="Zhao X."/>
            <person name="Zhong W.Y."/>
            <person name="Peng D.H."/>
            <person name="Ahmad S."/>
            <person name="Lan S."/>
            <person name="Zhang J.S."/>
            <person name="Tsai W.C."/>
            <person name="Van de Peer Y."/>
            <person name="Liu Z.J."/>
        </authorList>
    </citation>
    <scope>NUCLEOTIDE SEQUENCE</scope>
    <source>
        <strain evidence="1">SCP</strain>
    </source>
</reference>
<evidence type="ECO:0000313" key="2">
    <source>
        <dbReference type="Proteomes" id="UP001179952"/>
    </source>
</evidence>
<dbReference type="EMBL" id="JAUJYN010000003">
    <property type="protein sequence ID" value="KAK1275803.1"/>
    <property type="molecule type" value="Genomic_DNA"/>
</dbReference>